<dbReference type="AlphaFoldDB" id="A0A222E0M6"/>
<dbReference type="InterPro" id="IPR001509">
    <property type="entry name" value="Epimerase_deHydtase"/>
</dbReference>
<evidence type="ECO:0000259" key="1">
    <source>
        <dbReference type="Pfam" id="PF01370"/>
    </source>
</evidence>
<feature type="domain" description="NAD-dependent epimerase/dehydratase" evidence="1">
    <location>
        <begin position="42"/>
        <end position="182"/>
    </location>
</feature>
<reference evidence="2 3" key="1">
    <citation type="submission" date="2017-07" db="EMBL/GenBank/DDBJ databases">
        <title>Genome Sequence of Antarctobacter heliothermus Strain SMS3 Isolated from a culture of the Diatom Skeletonema marinoi.</title>
        <authorList>
            <person name="Topel M."/>
            <person name="Pinder M.I.M."/>
            <person name="Johansson O.N."/>
            <person name="Kourtchenko O."/>
            <person name="Godhe A."/>
            <person name="Clarke A.K."/>
        </authorList>
    </citation>
    <scope>NUCLEOTIDE SEQUENCE [LARGE SCALE GENOMIC DNA]</scope>
    <source>
        <strain evidence="2 3">SMS3</strain>
    </source>
</reference>
<dbReference type="KEGG" id="aht:ANTHELSMS3_01043"/>
<protein>
    <submittedName>
        <fullName evidence="2">NAD dependent epimerase/dehydratase family protein</fullName>
    </submittedName>
</protein>
<dbReference type="Proteomes" id="UP000203589">
    <property type="component" value="Chromosome"/>
</dbReference>
<evidence type="ECO:0000313" key="3">
    <source>
        <dbReference type="Proteomes" id="UP000203589"/>
    </source>
</evidence>
<keyword evidence="3" id="KW-1185">Reference proteome</keyword>
<dbReference type="Gene3D" id="3.40.50.720">
    <property type="entry name" value="NAD(P)-binding Rossmann-like Domain"/>
    <property type="match status" value="1"/>
</dbReference>
<sequence>MVPVMRSSPLVAGDVQWAPGDRPPGVPGVTAVVALWGVTPGPGRTLTDNTRLALSAMELGAALGADMVVHCSSAAVYRPDPKPIPETAPPDPASEYGLAKHDMERAIFAHRIQGGPRQVVLRIGNVAGADSLFANLSLGGRILLDRFPDGSGPMRSYIAPGDLVRVIETLIQAPDADGIYNVSAARPTAMAEIAGACQAHIDWRGAPEGAAQMVWLDTSRLDSLVSLPADAHKGAHLVQGARDSGVWT</sequence>
<dbReference type="SUPFAM" id="SSF51735">
    <property type="entry name" value="NAD(P)-binding Rossmann-fold domains"/>
    <property type="match status" value="1"/>
</dbReference>
<dbReference type="InterPro" id="IPR036291">
    <property type="entry name" value="NAD(P)-bd_dom_sf"/>
</dbReference>
<accession>A0A222E0M6</accession>
<evidence type="ECO:0000313" key="2">
    <source>
        <dbReference type="EMBL" id="ASP19759.1"/>
    </source>
</evidence>
<name>A0A222E0M6_9RHOB</name>
<dbReference type="EMBL" id="CP022540">
    <property type="protein sequence ID" value="ASP19759.1"/>
    <property type="molecule type" value="Genomic_DNA"/>
</dbReference>
<gene>
    <name evidence="2" type="ORF">ANTHELSMS3_01043</name>
</gene>
<organism evidence="2 3">
    <name type="scientific">Antarctobacter heliothermus</name>
    <dbReference type="NCBI Taxonomy" id="74033"/>
    <lineage>
        <taxon>Bacteria</taxon>
        <taxon>Pseudomonadati</taxon>
        <taxon>Pseudomonadota</taxon>
        <taxon>Alphaproteobacteria</taxon>
        <taxon>Rhodobacterales</taxon>
        <taxon>Roseobacteraceae</taxon>
        <taxon>Antarctobacter</taxon>
    </lineage>
</organism>
<dbReference type="Pfam" id="PF01370">
    <property type="entry name" value="Epimerase"/>
    <property type="match status" value="1"/>
</dbReference>
<proteinExistence type="predicted"/>